<dbReference type="EMBL" id="HACM01011191">
    <property type="protein sequence ID" value="CRZ11633.1"/>
    <property type="molecule type" value="Transcribed_RNA"/>
</dbReference>
<evidence type="ECO:0000313" key="1">
    <source>
        <dbReference type="EMBL" id="CRZ11633.1"/>
    </source>
</evidence>
<dbReference type="InterPro" id="IPR015943">
    <property type="entry name" value="WD40/YVTN_repeat-like_dom_sf"/>
</dbReference>
<dbReference type="Gene3D" id="2.130.10.10">
    <property type="entry name" value="YVTN repeat-like/Quinoprotein amine dehydrogenase"/>
    <property type="match status" value="1"/>
</dbReference>
<organism evidence="1">
    <name type="scientific">Spongospora subterranea</name>
    <dbReference type="NCBI Taxonomy" id="70186"/>
    <lineage>
        <taxon>Eukaryota</taxon>
        <taxon>Sar</taxon>
        <taxon>Rhizaria</taxon>
        <taxon>Endomyxa</taxon>
        <taxon>Phytomyxea</taxon>
        <taxon>Plasmodiophorida</taxon>
        <taxon>Plasmodiophoridae</taxon>
        <taxon>Spongospora</taxon>
    </lineage>
</organism>
<dbReference type="InterPro" id="IPR036322">
    <property type="entry name" value="WD40_repeat_dom_sf"/>
</dbReference>
<dbReference type="SUPFAM" id="SSF50978">
    <property type="entry name" value="WD40 repeat-like"/>
    <property type="match status" value="1"/>
</dbReference>
<protein>
    <submittedName>
        <fullName evidence="1">Uncharacterized protein</fullName>
    </submittedName>
</protein>
<feature type="non-terminal residue" evidence="1">
    <location>
        <position position="1"/>
    </location>
</feature>
<name>A0A0H5RC66_9EUKA</name>
<sequence length="383" mass="42199">ADHRASLKARIDAVHSYSQRLRCVLRSLSLSCENHDESIQYHDRSPQIIRWVHSQQPILLSGQTRTGVVQLSSLDVYHQFVQPIADKTISSSIQSLEWFGNDRIAIGSGAENCCDIVDVEKNMVPIKSYKSDLNAVFDGVSSIGQIGGRGDDDAHPHLILIGSRLGRVRLYDIRQSHNRPMNQITPFVSQRPRDPHDYSLVNPDLAVQSILGYSNGAMIAVVHRNGAIRLWDMRSTMNAIKSLALSDHLPPATPIEVDSAIGSGDDRNMMIQLNPSQIVQFDLFMQQGQIVTNCVNTRSPDRLYPSTFLRRSLVFINGDRVAVRDLHPSSATACRCSIDSTPVTAVSGHDVHPVIACTTQGSSHIHILSADGTRPTPSHVVPS</sequence>
<accession>A0A0H5RC66</accession>
<proteinExistence type="predicted"/>
<dbReference type="AlphaFoldDB" id="A0A0H5RC66"/>
<reference evidence="1" key="1">
    <citation type="submission" date="2015-04" db="EMBL/GenBank/DDBJ databases">
        <title>The genome sequence of the plant pathogenic Rhizarian Plasmodiophora brassicae reveals insights in its biotrophic life cycle and the origin of chitin synthesis.</title>
        <authorList>
            <person name="Schwelm A."/>
            <person name="Fogelqvist J."/>
            <person name="Knaust A."/>
            <person name="Julke S."/>
            <person name="Lilja T."/>
            <person name="Dhandapani V."/>
            <person name="Bonilla-Rosso G."/>
            <person name="Karlsson M."/>
            <person name="Shevchenko A."/>
            <person name="Choi S.R."/>
            <person name="Kim H.G."/>
            <person name="Park J.Y."/>
            <person name="Lim Y.P."/>
            <person name="Ludwig-Muller J."/>
            <person name="Dixelius C."/>
        </authorList>
    </citation>
    <scope>NUCLEOTIDE SEQUENCE</scope>
    <source>
        <tissue evidence="1">Potato root galls</tissue>
    </source>
</reference>